<gene>
    <name evidence="5" type="ORF">FME351_LOCUS4889</name>
    <name evidence="7" type="ORF">HFQ381_LOCUS27501</name>
    <name evidence="6" type="ORF">KIK155_LOCUS19114</name>
    <name evidence="4" type="ORF">LUA448_LOCUS11818</name>
    <name evidence="9" type="ORF">TOA249_LOCUS24617</name>
    <name evidence="8" type="ORF">TSG867_LOCUS22028</name>
</gene>
<dbReference type="Proteomes" id="UP000663865">
    <property type="component" value="Unassembled WGS sequence"/>
</dbReference>
<evidence type="ECO:0000313" key="9">
    <source>
        <dbReference type="EMBL" id="CAF4821537.1"/>
    </source>
</evidence>
<dbReference type="InterPro" id="IPR001568">
    <property type="entry name" value="RNase_T2-like"/>
</dbReference>
<feature type="chain" id="PRO_5036233471" evidence="3">
    <location>
        <begin position="27"/>
        <end position="231"/>
    </location>
</feature>
<evidence type="ECO:0000313" key="8">
    <source>
        <dbReference type="EMBL" id="CAF4513339.1"/>
    </source>
</evidence>
<reference evidence="6" key="1">
    <citation type="submission" date="2021-02" db="EMBL/GenBank/DDBJ databases">
        <authorList>
            <person name="Nowell W R."/>
        </authorList>
    </citation>
    <scope>NUCLEOTIDE SEQUENCE</scope>
</reference>
<dbReference type="GO" id="GO:0003723">
    <property type="term" value="F:RNA binding"/>
    <property type="evidence" value="ECO:0007669"/>
    <property type="project" value="InterPro"/>
</dbReference>
<accession>A0A818L1Y0</accession>
<organism evidence="6 10">
    <name type="scientific">Rotaria socialis</name>
    <dbReference type="NCBI Taxonomy" id="392032"/>
    <lineage>
        <taxon>Eukaryota</taxon>
        <taxon>Metazoa</taxon>
        <taxon>Spiralia</taxon>
        <taxon>Gnathifera</taxon>
        <taxon>Rotifera</taxon>
        <taxon>Eurotatoria</taxon>
        <taxon>Bdelloidea</taxon>
        <taxon>Philodinida</taxon>
        <taxon>Philodinidae</taxon>
        <taxon>Rotaria</taxon>
    </lineage>
</organism>
<dbReference type="Pfam" id="PF00445">
    <property type="entry name" value="Ribonuclease_T2"/>
    <property type="match status" value="1"/>
</dbReference>
<dbReference type="InterPro" id="IPR018188">
    <property type="entry name" value="RNase_T2_His_AS_1"/>
</dbReference>
<dbReference type="Proteomes" id="UP000663833">
    <property type="component" value="Unassembled WGS sequence"/>
</dbReference>
<dbReference type="Proteomes" id="UP000663851">
    <property type="component" value="Unassembled WGS sequence"/>
</dbReference>
<dbReference type="InterPro" id="IPR036430">
    <property type="entry name" value="RNase_T2-like_sf"/>
</dbReference>
<sequence length="231" mass="27263">MLSKEYTFVFCCLSLTWILLVHGAVGSQTSCPFPSKLKNFYDYNWQSRNNEWINTKSKTDYFVLSLSWSPTFCSSLPDFVRNKEFQCYRSNDFGLVVHGLWPQTYQASSIRDQPRNCHNEQQLPLAIIKRYYCLMPDEDLMQAEWEKHGSCYFKTATDYFNAIEYLFNELKTPDIRAMNQPTSSSIKNAFLRLNSPQLFPSAIQVYMDKQGQFDEIRICYDLQYNYISCRQ</sequence>
<name>A0A818L1Y0_9BILA</name>
<dbReference type="PANTHER" id="PTHR11240:SF22">
    <property type="entry name" value="RIBONUCLEASE T2"/>
    <property type="match status" value="1"/>
</dbReference>
<dbReference type="Proteomes" id="UP000663869">
    <property type="component" value="Unassembled WGS sequence"/>
</dbReference>
<comment type="caution">
    <text evidence="6">The sequence shown here is derived from an EMBL/GenBank/DDBJ whole genome shotgun (WGS) entry which is preliminary data.</text>
</comment>
<dbReference type="Proteomes" id="UP000663838">
    <property type="component" value="Unassembled WGS sequence"/>
</dbReference>
<dbReference type="GO" id="GO:0033897">
    <property type="term" value="F:ribonuclease T2 activity"/>
    <property type="evidence" value="ECO:0007669"/>
    <property type="project" value="InterPro"/>
</dbReference>
<evidence type="ECO:0000256" key="1">
    <source>
        <dbReference type="ARBA" id="ARBA00007469"/>
    </source>
</evidence>
<comment type="similarity">
    <text evidence="1 2">Belongs to the RNase T2 family.</text>
</comment>
<evidence type="ECO:0000313" key="4">
    <source>
        <dbReference type="EMBL" id="CAF3337488.1"/>
    </source>
</evidence>
<dbReference type="EMBL" id="CAJOBQ010001755">
    <property type="protein sequence ID" value="CAF4513339.1"/>
    <property type="molecule type" value="Genomic_DNA"/>
</dbReference>
<dbReference type="PROSITE" id="PS00530">
    <property type="entry name" value="RNASE_T2_1"/>
    <property type="match status" value="1"/>
</dbReference>
<evidence type="ECO:0000313" key="7">
    <source>
        <dbReference type="EMBL" id="CAF4497330.1"/>
    </source>
</evidence>
<evidence type="ECO:0000313" key="6">
    <source>
        <dbReference type="EMBL" id="CAF3564474.1"/>
    </source>
</evidence>
<dbReference type="Gene3D" id="3.90.730.10">
    <property type="entry name" value="Ribonuclease T2-like"/>
    <property type="match status" value="1"/>
</dbReference>
<dbReference type="PANTHER" id="PTHR11240">
    <property type="entry name" value="RIBONUCLEASE T2"/>
    <property type="match status" value="1"/>
</dbReference>
<dbReference type="EMBL" id="CAJNYD010001433">
    <property type="protein sequence ID" value="CAF3337488.1"/>
    <property type="molecule type" value="Genomic_DNA"/>
</dbReference>
<dbReference type="EMBL" id="CAJNYU010000375">
    <property type="protein sequence ID" value="CAF3355257.1"/>
    <property type="molecule type" value="Genomic_DNA"/>
</dbReference>
<dbReference type="SUPFAM" id="SSF55895">
    <property type="entry name" value="Ribonuclease Rh-like"/>
    <property type="match status" value="1"/>
</dbReference>
<dbReference type="EMBL" id="CAJOBO010003585">
    <property type="protein sequence ID" value="CAF4497330.1"/>
    <property type="molecule type" value="Genomic_DNA"/>
</dbReference>
<evidence type="ECO:0000256" key="2">
    <source>
        <dbReference type="RuleBase" id="RU004328"/>
    </source>
</evidence>
<dbReference type="EMBL" id="CAJOBS010002537">
    <property type="protein sequence ID" value="CAF4821537.1"/>
    <property type="molecule type" value="Genomic_DNA"/>
</dbReference>
<dbReference type="GO" id="GO:0006401">
    <property type="term" value="P:RNA catabolic process"/>
    <property type="evidence" value="ECO:0007669"/>
    <property type="project" value="UniProtKB-ARBA"/>
</dbReference>
<evidence type="ECO:0000313" key="5">
    <source>
        <dbReference type="EMBL" id="CAF3355257.1"/>
    </source>
</evidence>
<dbReference type="EMBL" id="CAJNYV010003400">
    <property type="protein sequence ID" value="CAF3564474.1"/>
    <property type="molecule type" value="Genomic_DNA"/>
</dbReference>
<dbReference type="AlphaFoldDB" id="A0A818L1Y0"/>
<feature type="signal peptide" evidence="3">
    <location>
        <begin position="1"/>
        <end position="26"/>
    </location>
</feature>
<evidence type="ECO:0000313" key="10">
    <source>
        <dbReference type="Proteomes" id="UP000663865"/>
    </source>
</evidence>
<evidence type="ECO:0000256" key="3">
    <source>
        <dbReference type="SAM" id="SignalP"/>
    </source>
</evidence>
<protein>
    <submittedName>
        <fullName evidence="6">Uncharacterized protein</fullName>
    </submittedName>
</protein>
<proteinExistence type="inferred from homology"/>
<keyword evidence="3" id="KW-0732">Signal</keyword>
<dbReference type="Proteomes" id="UP000663862">
    <property type="component" value="Unassembled WGS sequence"/>
</dbReference>